<accession>A0A2G5PH98</accession>
<dbReference type="InterPro" id="IPR023840">
    <property type="entry name" value="T7SS_Rv3446c"/>
</dbReference>
<comment type="caution">
    <text evidence="1">The sequence shown here is derived from an EMBL/GenBank/DDBJ whole genome shotgun (WGS) entry which is preliminary data.</text>
</comment>
<dbReference type="STRING" id="85968.GCA_900073015_01511"/>
<gene>
    <name evidence="1" type="ORF">CQY22_001680</name>
</gene>
<protein>
    <submittedName>
        <fullName evidence="1">Type VII secretion-associated protein</fullName>
    </submittedName>
</protein>
<dbReference type="AlphaFoldDB" id="A0A2G5PH98"/>
<sequence>MSALLELLPDGPAAAALHAADDPLTLLGEEVREVDELWRDLLAPLRDEPAVIAHPTGWPPRRIARVAAIAAEFGPATLAPRAVLCAQAGAAVVEIDGDAVLIADDTGTPVALTPRRGDPATVAEQVAAAVTATGFGRARLDAPDAVPGATALATLIIDRLRDAGCAALPVTAAMRAEAARARLPRAETAPAPRLARRVATAAAALILAALVAVTVIPGNEPEPPPDTVALLEGRLAVRIPAGWATRRVTTGPGSARVEVSSPADPTLALHLTQARVGADADGTAAAMRRAIVAAAAPEVFVDFRAEDTRAGRPAVTYRELRPGREIRWTVLTDRQLRIGVGCQSAPGNAADIDAACATAVASAHAVG</sequence>
<dbReference type="EMBL" id="PDCN02000001">
    <property type="protein sequence ID" value="PIB77679.1"/>
    <property type="molecule type" value="Genomic_DNA"/>
</dbReference>
<dbReference type="RefSeq" id="WP_090588159.1">
    <property type="nucleotide sequence ID" value="NZ_CP104302.1"/>
</dbReference>
<keyword evidence="2" id="KW-1185">Reference proteome</keyword>
<organism evidence="1 2">
    <name type="scientific">Mycolicibacterium brumae</name>
    <dbReference type="NCBI Taxonomy" id="85968"/>
    <lineage>
        <taxon>Bacteria</taxon>
        <taxon>Bacillati</taxon>
        <taxon>Actinomycetota</taxon>
        <taxon>Actinomycetes</taxon>
        <taxon>Mycobacteriales</taxon>
        <taxon>Mycobacteriaceae</taxon>
        <taxon>Mycolicibacterium</taxon>
    </lineage>
</organism>
<dbReference type="NCBIfam" id="TIGR03931">
    <property type="entry name" value="T7SS_Rv3446c"/>
    <property type="match status" value="1"/>
</dbReference>
<dbReference type="Proteomes" id="UP000230551">
    <property type="component" value="Unassembled WGS sequence"/>
</dbReference>
<evidence type="ECO:0000313" key="2">
    <source>
        <dbReference type="Proteomes" id="UP000230551"/>
    </source>
</evidence>
<dbReference type="OrthoDB" id="4760221at2"/>
<proteinExistence type="predicted"/>
<name>A0A2G5PH98_9MYCO</name>
<evidence type="ECO:0000313" key="1">
    <source>
        <dbReference type="EMBL" id="PIB77679.1"/>
    </source>
</evidence>
<reference evidence="1 2" key="1">
    <citation type="journal article" date="2017" name="Infect. Genet. Evol.">
        <title>The new phylogeny of the genus Mycobacterium: The old and the news.</title>
        <authorList>
            <person name="Tortoli E."/>
            <person name="Fedrizzi T."/>
            <person name="Meehan C.J."/>
            <person name="Trovato A."/>
            <person name="Grottola A."/>
            <person name="Giacobazzi E."/>
            <person name="Serpini G.F."/>
            <person name="Tagliazucchi S."/>
            <person name="Fabio A."/>
            <person name="Bettua C."/>
            <person name="Bertorelli R."/>
            <person name="Frascaro F."/>
            <person name="De Sanctis V."/>
            <person name="Pecorari M."/>
            <person name="Jousson O."/>
            <person name="Segata N."/>
            <person name="Cirillo D.M."/>
        </authorList>
    </citation>
    <scope>NUCLEOTIDE SEQUENCE [LARGE SCALE GENOMIC DNA]</scope>
    <source>
        <strain evidence="1 2">CIP1034565</strain>
    </source>
</reference>